<dbReference type="AlphaFoldDB" id="A0A6A6E4N8"/>
<organism evidence="2 3">
    <name type="scientific">Zopfia rhizophila CBS 207.26</name>
    <dbReference type="NCBI Taxonomy" id="1314779"/>
    <lineage>
        <taxon>Eukaryota</taxon>
        <taxon>Fungi</taxon>
        <taxon>Dikarya</taxon>
        <taxon>Ascomycota</taxon>
        <taxon>Pezizomycotina</taxon>
        <taxon>Dothideomycetes</taxon>
        <taxon>Dothideomycetes incertae sedis</taxon>
        <taxon>Zopfiaceae</taxon>
        <taxon>Zopfia</taxon>
    </lineage>
</organism>
<feature type="compositionally biased region" description="Acidic residues" evidence="1">
    <location>
        <begin position="60"/>
        <end position="75"/>
    </location>
</feature>
<gene>
    <name evidence="2" type="ORF">K469DRAFT_155540</name>
</gene>
<name>A0A6A6E4N8_9PEZI</name>
<feature type="compositionally biased region" description="Polar residues" evidence="1">
    <location>
        <begin position="22"/>
        <end position="36"/>
    </location>
</feature>
<proteinExistence type="predicted"/>
<sequence>MLPGYQPMFSQHPLPILHRTSLHSPDNPQCPLNSQVPKDHPLVHPLPNPPPQSPSSDSSDAVEEDKDDQEDDNPDMDVGTCWNRNGPLIYTGLEPNGVECRALGTELTYLFNSRAKSY</sequence>
<protein>
    <submittedName>
        <fullName evidence="2">Uncharacterized protein</fullName>
    </submittedName>
</protein>
<feature type="compositionally biased region" description="Pro residues" evidence="1">
    <location>
        <begin position="44"/>
        <end position="53"/>
    </location>
</feature>
<accession>A0A6A6E4N8</accession>
<reference evidence="2" key="1">
    <citation type="journal article" date="2020" name="Stud. Mycol.">
        <title>101 Dothideomycetes genomes: a test case for predicting lifestyles and emergence of pathogens.</title>
        <authorList>
            <person name="Haridas S."/>
            <person name="Albert R."/>
            <person name="Binder M."/>
            <person name="Bloem J."/>
            <person name="Labutti K."/>
            <person name="Salamov A."/>
            <person name="Andreopoulos B."/>
            <person name="Baker S."/>
            <person name="Barry K."/>
            <person name="Bills G."/>
            <person name="Bluhm B."/>
            <person name="Cannon C."/>
            <person name="Castanera R."/>
            <person name="Culley D."/>
            <person name="Daum C."/>
            <person name="Ezra D."/>
            <person name="Gonzalez J."/>
            <person name="Henrissat B."/>
            <person name="Kuo A."/>
            <person name="Liang C."/>
            <person name="Lipzen A."/>
            <person name="Lutzoni F."/>
            <person name="Magnuson J."/>
            <person name="Mondo S."/>
            <person name="Nolan M."/>
            <person name="Ohm R."/>
            <person name="Pangilinan J."/>
            <person name="Park H.-J."/>
            <person name="Ramirez L."/>
            <person name="Alfaro M."/>
            <person name="Sun H."/>
            <person name="Tritt A."/>
            <person name="Yoshinaga Y."/>
            <person name="Zwiers L.-H."/>
            <person name="Turgeon B."/>
            <person name="Goodwin S."/>
            <person name="Spatafora J."/>
            <person name="Crous P."/>
            <person name="Grigoriev I."/>
        </authorList>
    </citation>
    <scope>NUCLEOTIDE SEQUENCE</scope>
    <source>
        <strain evidence="2">CBS 207.26</strain>
    </source>
</reference>
<evidence type="ECO:0000313" key="3">
    <source>
        <dbReference type="Proteomes" id="UP000800200"/>
    </source>
</evidence>
<evidence type="ECO:0000256" key="1">
    <source>
        <dbReference type="SAM" id="MobiDB-lite"/>
    </source>
</evidence>
<keyword evidence="3" id="KW-1185">Reference proteome</keyword>
<evidence type="ECO:0000313" key="2">
    <source>
        <dbReference type="EMBL" id="KAF2185712.1"/>
    </source>
</evidence>
<feature type="region of interest" description="Disordered" evidence="1">
    <location>
        <begin position="16"/>
        <end position="84"/>
    </location>
</feature>
<dbReference type="EMBL" id="ML994632">
    <property type="protein sequence ID" value="KAF2185712.1"/>
    <property type="molecule type" value="Genomic_DNA"/>
</dbReference>
<dbReference type="Proteomes" id="UP000800200">
    <property type="component" value="Unassembled WGS sequence"/>
</dbReference>